<name>A0A6L2MUZ9_TANCI</name>
<keyword evidence="1" id="KW-0695">RNA-directed DNA polymerase</keyword>
<protein>
    <submittedName>
        <fullName evidence="1">Putative reverse transcriptase domain-containing protein</fullName>
    </submittedName>
</protein>
<dbReference type="PANTHER" id="PTHR45835:SF103">
    <property type="entry name" value="RNA-DIRECTED DNA POLYMERASE"/>
    <property type="match status" value="1"/>
</dbReference>
<reference evidence="1" key="1">
    <citation type="journal article" date="2019" name="Sci. Rep.">
        <title>Draft genome of Tanacetum cinerariifolium, the natural source of mosquito coil.</title>
        <authorList>
            <person name="Yamashiro T."/>
            <person name="Shiraishi A."/>
            <person name="Satake H."/>
            <person name="Nakayama K."/>
        </authorList>
    </citation>
    <scope>NUCLEOTIDE SEQUENCE</scope>
</reference>
<dbReference type="PANTHER" id="PTHR45835">
    <property type="entry name" value="YALI0A06105P"/>
    <property type="match status" value="1"/>
</dbReference>
<sequence>MIMPEHQSDIFVIFIVTMEILLEPTSSKILLGDVGDSIWIELVTLDINLEFSYNNSYHTSINAAPFKALYGRKCRSPICWAEVEDVQLIGPEIVHETTEKIVQIKCRIQAACNCQKRVHSMFDVSNLKKCLSDESLVNPLDDIHIDDKLHFVEEPMEIMNRDFKWLKHSRIPIIKVLWNSKRGP</sequence>
<dbReference type="Gene3D" id="3.30.420.10">
    <property type="entry name" value="Ribonuclease H-like superfamily/Ribonuclease H"/>
    <property type="match status" value="1"/>
</dbReference>
<proteinExistence type="predicted"/>
<evidence type="ECO:0000313" key="1">
    <source>
        <dbReference type="EMBL" id="GEU77826.1"/>
    </source>
</evidence>
<dbReference type="GO" id="GO:0003676">
    <property type="term" value="F:nucleic acid binding"/>
    <property type="evidence" value="ECO:0007669"/>
    <property type="project" value="InterPro"/>
</dbReference>
<accession>A0A6L2MUZ9</accession>
<dbReference type="InterPro" id="IPR036397">
    <property type="entry name" value="RNaseH_sf"/>
</dbReference>
<dbReference type="GO" id="GO:0003964">
    <property type="term" value="F:RNA-directed DNA polymerase activity"/>
    <property type="evidence" value="ECO:0007669"/>
    <property type="project" value="UniProtKB-KW"/>
</dbReference>
<keyword evidence="1" id="KW-0808">Transferase</keyword>
<gene>
    <name evidence="1" type="ORF">Tci_049804</name>
</gene>
<dbReference type="EMBL" id="BKCJ010007552">
    <property type="protein sequence ID" value="GEU77826.1"/>
    <property type="molecule type" value="Genomic_DNA"/>
</dbReference>
<keyword evidence="1" id="KW-0548">Nucleotidyltransferase</keyword>
<organism evidence="1">
    <name type="scientific">Tanacetum cinerariifolium</name>
    <name type="common">Dalmatian daisy</name>
    <name type="synonym">Chrysanthemum cinerariifolium</name>
    <dbReference type="NCBI Taxonomy" id="118510"/>
    <lineage>
        <taxon>Eukaryota</taxon>
        <taxon>Viridiplantae</taxon>
        <taxon>Streptophyta</taxon>
        <taxon>Embryophyta</taxon>
        <taxon>Tracheophyta</taxon>
        <taxon>Spermatophyta</taxon>
        <taxon>Magnoliopsida</taxon>
        <taxon>eudicotyledons</taxon>
        <taxon>Gunneridae</taxon>
        <taxon>Pentapetalae</taxon>
        <taxon>asterids</taxon>
        <taxon>campanulids</taxon>
        <taxon>Asterales</taxon>
        <taxon>Asteraceae</taxon>
        <taxon>Asteroideae</taxon>
        <taxon>Anthemideae</taxon>
        <taxon>Anthemidinae</taxon>
        <taxon>Tanacetum</taxon>
    </lineage>
</organism>
<dbReference type="AlphaFoldDB" id="A0A6L2MUZ9"/>
<comment type="caution">
    <text evidence="1">The sequence shown here is derived from an EMBL/GenBank/DDBJ whole genome shotgun (WGS) entry which is preliminary data.</text>
</comment>